<gene>
    <name evidence="1" type="ORF">LIQ10_20960</name>
</gene>
<reference evidence="1" key="1">
    <citation type="submission" date="2021-10" db="EMBL/GenBank/DDBJ databases">
        <title>Collection of gut derived symbiotic bacterial strains cultured from healthy donors.</title>
        <authorList>
            <person name="Lin H."/>
            <person name="Littmann E."/>
            <person name="Claire K."/>
            <person name="Pamer E."/>
        </authorList>
    </citation>
    <scope>NUCLEOTIDE SEQUENCE</scope>
    <source>
        <strain evidence="1">MSK.23.4</strain>
    </source>
</reference>
<dbReference type="Proteomes" id="UP001297422">
    <property type="component" value="Unassembled WGS sequence"/>
</dbReference>
<dbReference type="AlphaFoldDB" id="A0AAJ1B366"/>
<feature type="non-terminal residue" evidence="1">
    <location>
        <position position="77"/>
    </location>
</feature>
<dbReference type="RefSeq" id="WP_226973633.1">
    <property type="nucleotide sequence ID" value="NZ_JAJBNC010000449.1"/>
</dbReference>
<dbReference type="EMBL" id="JAJBNC010000449">
    <property type="protein sequence ID" value="MCB5496156.1"/>
    <property type="molecule type" value="Genomic_DNA"/>
</dbReference>
<protein>
    <submittedName>
        <fullName evidence="1">Uncharacterized protein</fullName>
    </submittedName>
</protein>
<feature type="non-terminal residue" evidence="1">
    <location>
        <position position="1"/>
    </location>
</feature>
<accession>A0AAJ1B366</accession>
<proteinExistence type="predicted"/>
<name>A0AAJ1B366_MEDGN</name>
<organism evidence="1 2">
    <name type="scientific">Mediterraneibacter gnavus</name>
    <name type="common">Ruminococcus gnavus</name>
    <dbReference type="NCBI Taxonomy" id="33038"/>
    <lineage>
        <taxon>Bacteria</taxon>
        <taxon>Bacillati</taxon>
        <taxon>Bacillota</taxon>
        <taxon>Clostridia</taxon>
        <taxon>Lachnospirales</taxon>
        <taxon>Lachnospiraceae</taxon>
        <taxon>Mediterraneibacter</taxon>
    </lineage>
</organism>
<comment type="caution">
    <text evidence="1">The sequence shown here is derived from an EMBL/GenBank/DDBJ whole genome shotgun (WGS) entry which is preliminary data.</text>
</comment>
<sequence>LKLVDLNTNCSYSEFLLRWTKKCVHPDDKNKFYQELHPHRLKKLFEQGITEVYCEYRSLNATQKQGWVSTTIHLLHV</sequence>
<evidence type="ECO:0000313" key="1">
    <source>
        <dbReference type="EMBL" id="MCB5496156.1"/>
    </source>
</evidence>
<evidence type="ECO:0000313" key="2">
    <source>
        <dbReference type="Proteomes" id="UP001297422"/>
    </source>
</evidence>